<sequence length="75" mass="8842">MSEPSDIKYLFGFARRQAHSEGRIFLLGERRLFGQIHDATTKNNEKRVHGNHGKKRTQRKEFSSFFFCVFAPLRL</sequence>
<dbReference type="EMBL" id="CAADEZ010000093">
    <property type="protein sequence ID" value="VFJ51375.1"/>
    <property type="molecule type" value="Genomic_DNA"/>
</dbReference>
<evidence type="ECO:0000313" key="3">
    <source>
        <dbReference type="EMBL" id="VFK08993.1"/>
    </source>
</evidence>
<organism evidence="1">
    <name type="scientific">Candidatus Kentrum sp. FM</name>
    <dbReference type="NCBI Taxonomy" id="2126340"/>
    <lineage>
        <taxon>Bacteria</taxon>
        <taxon>Pseudomonadati</taxon>
        <taxon>Pseudomonadota</taxon>
        <taxon>Gammaproteobacteria</taxon>
        <taxon>Candidatus Kentrum</taxon>
    </lineage>
</organism>
<dbReference type="AlphaFoldDB" id="A0A450SF16"/>
<evidence type="ECO:0000313" key="2">
    <source>
        <dbReference type="EMBL" id="VFJ51951.1"/>
    </source>
</evidence>
<protein>
    <submittedName>
        <fullName evidence="1">Uncharacterized protein</fullName>
    </submittedName>
</protein>
<dbReference type="EMBL" id="CAADFA010000103">
    <property type="protein sequence ID" value="VFJ51951.1"/>
    <property type="molecule type" value="Genomic_DNA"/>
</dbReference>
<reference evidence="1" key="1">
    <citation type="submission" date="2019-02" db="EMBL/GenBank/DDBJ databases">
        <authorList>
            <person name="Gruber-Vodicka R. H."/>
            <person name="Seah K. B. B."/>
        </authorList>
    </citation>
    <scope>NUCLEOTIDE SEQUENCE</scope>
    <source>
        <strain evidence="1">BECK_BZ163</strain>
        <strain evidence="3">BECK_BZ164</strain>
        <strain evidence="2">BECK_BZ165</strain>
    </source>
</reference>
<name>A0A450SF16_9GAMM</name>
<evidence type="ECO:0000313" key="1">
    <source>
        <dbReference type="EMBL" id="VFJ51375.1"/>
    </source>
</evidence>
<accession>A0A450SF16</accession>
<gene>
    <name evidence="1" type="ORF">BECKFM1743A_GA0114220_100932</name>
    <name evidence="3" type="ORF">BECKFM1743B_GA0114221_100907</name>
    <name evidence="2" type="ORF">BECKFM1743C_GA0114222_101032</name>
</gene>
<dbReference type="EMBL" id="CAADFL010000090">
    <property type="protein sequence ID" value="VFK08993.1"/>
    <property type="molecule type" value="Genomic_DNA"/>
</dbReference>
<proteinExistence type="predicted"/>